<keyword evidence="1" id="KW-1133">Transmembrane helix</keyword>
<gene>
    <name evidence="2" type="ORF">PPROV_000473200</name>
</gene>
<dbReference type="EMBL" id="BNJQ01000011">
    <property type="protein sequence ID" value="GHP05985.1"/>
    <property type="molecule type" value="Genomic_DNA"/>
</dbReference>
<feature type="transmembrane region" description="Helical" evidence="1">
    <location>
        <begin position="107"/>
        <end position="130"/>
    </location>
</feature>
<accession>A0A830HGE9</accession>
<dbReference type="OrthoDB" id="67965at2759"/>
<proteinExistence type="predicted"/>
<dbReference type="AlphaFoldDB" id="A0A830HGE9"/>
<keyword evidence="3" id="KW-1185">Reference proteome</keyword>
<dbReference type="GO" id="GO:0016020">
    <property type="term" value="C:membrane"/>
    <property type="evidence" value="ECO:0007669"/>
    <property type="project" value="TreeGrafter"/>
</dbReference>
<evidence type="ECO:0008006" key="4">
    <source>
        <dbReference type="Google" id="ProtNLM"/>
    </source>
</evidence>
<dbReference type="Proteomes" id="UP000660262">
    <property type="component" value="Unassembled WGS sequence"/>
</dbReference>
<dbReference type="PANTHER" id="PTHR32251:SF15">
    <property type="entry name" value="3-OXO-5-ALPHA-STEROID 4-DEHYDROGENASE (DUF1295)"/>
    <property type="match status" value="1"/>
</dbReference>
<keyword evidence="1" id="KW-0812">Transmembrane</keyword>
<protein>
    <recommendedName>
        <fullName evidence="4">Steroid 5-alpha reductase C-terminal domain-containing protein</fullName>
    </recommendedName>
</protein>
<sequence length="311" mass="34484">MSSSNNVSLGYPAILGVSAAVTVVYQLTFFIVAFACTFDKLTDFAGGTNFLVLALLSFFVGDNRAESRPLLLTVLVAIWSLRLALFLLTRILMWGEDRRFDETRTNFWKFLAFWVAQMIWVFTVTLPVQLTNGGAGNTAPVGANALDIVGIAMFAAGLVVEAWADQTKLNFKKSPEARGKWCTAGPWAWSRHPNYAGEIALWFGIFLVSLRGFVQENVRWNVYVIAALSPIFVAVLLLFGSGMPLLEASANRKFGVDTNYLDYRRRTSPIIPLPPAVYANLPMFLKSTLLCEWNMYAPKDEEQSLSAQPAA</sequence>
<evidence type="ECO:0000313" key="3">
    <source>
        <dbReference type="Proteomes" id="UP000660262"/>
    </source>
</evidence>
<evidence type="ECO:0000313" key="2">
    <source>
        <dbReference type="EMBL" id="GHP05985.1"/>
    </source>
</evidence>
<dbReference type="PANTHER" id="PTHR32251">
    <property type="entry name" value="3-OXO-5-ALPHA-STEROID 4-DEHYDROGENASE"/>
    <property type="match status" value="1"/>
</dbReference>
<feature type="transmembrane region" description="Helical" evidence="1">
    <location>
        <begin position="142"/>
        <end position="164"/>
    </location>
</feature>
<feature type="transmembrane region" description="Helical" evidence="1">
    <location>
        <begin position="195"/>
        <end position="214"/>
    </location>
</feature>
<dbReference type="PROSITE" id="PS50244">
    <property type="entry name" value="S5A_REDUCTASE"/>
    <property type="match status" value="1"/>
</dbReference>
<dbReference type="Pfam" id="PF06966">
    <property type="entry name" value="DUF1295"/>
    <property type="match status" value="1"/>
</dbReference>
<feature type="transmembrane region" description="Helical" evidence="1">
    <location>
        <begin position="220"/>
        <end position="239"/>
    </location>
</feature>
<name>A0A830HGE9_9CHLO</name>
<feature type="transmembrane region" description="Helical" evidence="1">
    <location>
        <begin position="72"/>
        <end position="95"/>
    </location>
</feature>
<feature type="transmembrane region" description="Helical" evidence="1">
    <location>
        <begin position="12"/>
        <end position="34"/>
    </location>
</feature>
<comment type="caution">
    <text evidence="2">The sequence shown here is derived from an EMBL/GenBank/DDBJ whole genome shotgun (WGS) entry which is preliminary data.</text>
</comment>
<dbReference type="Gene3D" id="1.20.120.1630">
    <property type="match status" value="1"/>
</dbReference>
<dbReference type="InterPro" id="IPR010721">
    <property type="entry name" value="UstE-like"/>
</dbReference>
<reference evidence="2" key="1">
    <citation type="submission" date="2020-10" db="EMBL/GenBank/DDBJ databases">
        <title>Unveiling of a novel bifunctional photoreceptor, Dualchrome1, isolated from a cosmopolitan green alga.</title>
        <authorList>
            <person name="Suzuki S."/>
            <person name="Kawachi M."/>
        </authorList>
    </citation>
    <scope>NUCLEOTIDE SEQUENCE</scope>
    <source>
        <strain evidence="2">NIES 2893</strain>
    </source>
</reference>
<feature type="transmembrane region" description="Helical" evidence="1">
    <location>
        <begin position="41"/>
        <end position="60"/>
    </location>
</feature>
<organism evidence="2 3">
    <name type="scientific">Pycnococcus provasolii</name>
    <dbReference type="NCBI Taxonomy" id="41880"/>
    <lineage>
        <taxon>Eukaryota</taxon>
        <taxon>Viridiplantae</taxon>
        <taxon>Chlorophyta</taxon>
        <taxon>Pseudoscourfieldiophyceae</taxon>
        <taxon>Pseudoscourfieldiales</taxon>
        <taxon>Pycnococcaceae</taxon>
        <taxon>Pycnococcus</taxon>
    </lineage>
</organism>
<evidence type="ECO:0000256" key="1">
    <source>
        <dbReference type="SAM" id="Phobius"/>
    </source>
</evidence>
<keyword evidence="1" id="KW-0472">Membrane</keyword>